<dbReference type="CDD" id="cd16913">
    <property type="entry name" value="YkuD_like"/>
    <property type="match status" value="1"/>
</dbReference>
<evidence type="ECO:0000256" key="1">
    <source>
        <dbReference type="ARBA" id="ARBA00004752"/>
    </source>
</evidence>
<dbReference type="EMBL" id="JAVDSW010000007">
    <property type="protein sequence ID" value="MDR6705100.1"/>
    <property type="molecule type" value="Genomic_DNA"/>
</dbReference>
<evidence type="ECO:0000256" key="5">
    <source>
        <dbReference type="ARBA" id="ARBA00022801"/>
    </source>
</evidence>
<dbReference type="GO" id="GO:0016757">
    <property type="term" value="F:glycosyltransferase activity"/>
    <property type="evidence" value="ECO:0007669"/>
    <property type="project" value="UniProtKB-KW"/>
</dbReference>
<organism evidence="11 12">
    <name type="scientific">Agrobacterium tumefaciens</name>
    <dbReference type="NCBI Taxonomy" id="358"/>
    <lineage>
        <taxon>Bacteria</taxon>
        <taxon>Pseudomonadati</taxon>
        <taxon>Pseudomonadota</taxon>
        <taxon>Alphaproteobacteria</taxon>
        <taxon>Hyphomicrobiales</taxon>
        <taxon>Rhizobiaceae</taxon>
        <taxon>Rhizobium/Agrobacterium group</taxon>
        <taxon>Agrobacterium</taxon>
        <taxon>Agrobacterium tumefaciens complex</taxon>
    </lineage>
</organism>
<sequence>MPSPAFPIGIFIQNFVASASPIRRVKQPERSPSIPQTASFIWSSPMAQPRVMVSALAGMDLRGNGGGIIHWRQPWPRWKPPAKMKARQPELEKYSIANGGMDPGVQNPLGARALDIFQNGKDTLYRMHGNPEWKSIDKAVSSGCVRLLNHDIVDLYDRVPYHAPIVVHHTPLVGTA</sequence>
<dbReference type="AlphaFoldDB" id="A0AAW8M1B7"/>
<proteinExistence type="inferred from homology"/>
<gene>
    <name evidence="11" type="ORF">J2W61_004975</name>
</gene>
<dbReference type="PANTHER" id="PTHR30582">
    <property type="entry name" value="L,D-TRANSPEPTIDASE"/>
    <property type="match status" value="1"/>
</dbReference>
<dbReference type="GO" id="GO:0018104">
    <property type="term" value="P:peptidoglycan-protein cross-linking"/>
    <property type="evidence" value="ECO:0007669"/>
    <property type="project" value="TreeGrafter"/>
</dbReference>
<evidence type="ECO:0000259" key="10">
    <source>
        <dbReference type="PROSITE" id="PS52029"/>
    </source>
</evidence>
<reference evidence="11" key="1">
    <citation type="submission" date="2023-07" db="EMBL/GenBank/DDBJ databases">
        <title>Sorghum-associated microbial communities from plants grown in Nebraska, USA.</title>
        <authorList>
            <person name="Schachtman D."/>
        </authorList>
    </citation>
    <scope>NUCLEOTIDE SEQUENCE</scope>
    <source>
        <strain evidence="11">1457</strain>
    </source>
</reference>
<keyword evidence="5" id="KW-0378">Hydrolase</keyword>
<comment type="pathway">
    <text evidence="1 9">Cell wall biogenesis; peptidoglycan biosynthesis.</text>
</comment>
<keyword evidence="7 9" id="KW-0573">Peptidoglycan synthesis</keyword>
<dbReference type="GO" id="GO:0071972">
    <property type="term" value="F:peptidoglycan L,D-transpeptidase activity"/>
    <property type="evidence" value="ECO:0007669"/>
    <property type="project" value="TreeGrafter"/>
</dbReference>
<dbReference type="InterPro" id="IPR038063">
    <property type="entry name" value="Transpep_catalytic_dom"/>
</dbReference>
<dbReference type="Gene3D" id="2.40.440.10">
    <property type="entry name" value="L,D-transpeptidase catalytic domain-like"/>
    <property type="match status" value="1"/>
</dbReference>
<dbReference type="PROSITE" id="PS52029">
    <property type="entry name" value="LD_TPASE"/>
    <property type="match status" value="1"/>
</dbReference>
<accession>A0AAW8M1B7</accession>
<name>A0AAW8M1B7_AGRTU</name>
<comment type="caution">
    <text evidence="11">The sequence shown here is derived from an EMBL/GenBank/DDBJ whole genome shotgun (WGS) entry which is preliminary data.</text>
</comment>
<evidence type="ECO:0000256" key="2">
    <source>
        <dbReference type="ARBA" id="ARBA00005992"/>
    </source>
</evidence>
<evidence type="ECO:0000256" key="7">
    <source>
        <dbReference type="ARBA" id="ARBA00022984"/>
    </source>
</evidence>
<evidence type="ECO:0000256" key="8">
    <source>
        <dbReference type="ARBA" id="ARBA00023316"/>
    </source>
</evidence>
<feature type="active site" description="Proton donor/acceptor" evidence="9">
    <location>
        <position position="128"/>
    </location>
</feature>
<comment type="similarity">
    <text evidence="2">Belongs to the YkuD family.</text>
</comment>
<dbReference type="PANTHER" id="PTHR30582:SF24">
    <property type="entry name" value="L,D-TRANSPEPTIDASE ERFK_SRFK-RELATED"/>
    <property type="match status" value="1"/>
</dbReference>
<dbReference type="Proteomes" id="UP001265315">
    <property type="component" value="Unassembled WGS sequence"/>
</dbReference>
<evidence type="ECO:0000256" key="6">
    <source>
        <dbReference type="ARBA" id="ARBA00022960"/>
    </source>
</evidence>
<evidence type="ECO:0000313" key="12">
    <source>
        <dbReference type="Proteomes" id="UP001265315"/>
    </source>
</evidence>
<dbReference type="Pfam" id="PF03734">
    <property type="entry name" value="YkuD"/>
    <property type="match status" value="1"/>
</dbReference>
<evidence type="ECO:0000256" key="3">
    <source>
        <dbReference type="ARBA" id="ARBA00022676"/>
    </source>
</evidence>
<dbReference type="InterPro" id="IPR050979">
    <property type="entry name" value="LD-transpeptidase"/>
</dbReference>
<keyword evidence="8 9" id="KW-0961">Cell wall biogenesis/degradation</keyword>
<dbReference type="GO" id="GO:0005576">
    <property type="term" value="C:extracellular region"/>
    <property type="evidence" value="ECO:0007669"/>
    <property type="project" value="TreeGrafter"/>
</dbReference>
<feature type="active site" description="Nucleophile" evidence="9">
    <location>
        <position position="144"/>
    </location>
</feature>
<keyword evidence="6 9" id="KW-0133">Cell shape</keyword>
<dbReference type="InterPro" id="IPR005490">
    <property type="entry name" value="LD_TPept_cat_dom"/>
</dbReference>
<feature type="domain" description="L,D-TPase catalytic" evidence="10">
    <location>
        <begin position="1"/>
        <end position="168"/>
    </location>
</feature>
<evidence type="ECO:0000256" key="4">
    <source>
        <dbReference type="ARBA" id="ARBA00022679"/>
    </source>
</evidence>
<evidence type="ECO:0000313" key="11">
    <source>
        <dbReference type="EMBL" id="MDR6705100.1"/>
    </source>
</evidence>
<protein>
    <recommendedName>
        <fullName evidence="10">L,D-TPase catalytic domain-containing protein</fullName>
    </recommendedName>
</protein>
<dbReference type="GO" id="GO:0008360">
    <property type="term" value="P:regulation of cell shape"/>
    <property type="evidence" value="ECO:0007669"/>
    <property type="project" value="UniProtKB-UniRule"/>
</dbReference>
<evidence type="ECO:0000256" key="9">
    <source>
        <dbReference type="PROSITE-ProRule" id="PRU01373"/>
    </source>
</evidence>
<keyword evidence="3" id="KW-0328">Glycosyltransferase</keyword>
<dbReference type="SUPFAM" id="SSF141523">
    <property type="entry name" value="L,D-transpeptidase catalytic domain-like"/>
    <property type="match status" value="1"/>
</dbReference>
<dbReference type="GO" id="GO:0071555">
    <property type="term" value="P:cell wall organization"/>
    <property type="evidence" value="ECO:0007669"/>
    <property type="project" value="UniProtKB-UniRule"/>
</dbReference>
<keyword evidence="4" id="KW-0808">Transferase</keyword>